<proteinExistence type="predicted"/>
<dbReference type="GO" id="GO:0003924">
    <property type="term" value="F:GTPase activity"/>
    <property type="evidence" value="ECO:0007669"/>
    <property type="project" value="InterPro"/>
</dbReference>
<dbReference type="Pfam" id="PF00071">
    <property type="entry name" value="Ras"/>
    <property type="match status" value="1"/>
</dbReference>
<dbReference type="AlphaFoldDB" id="A0A2P4SN49"/>
<dbReference type="OrthoDB" id="9989112at2759"/>
<keyword evidence="3" id="KW-1185">Reference proteome</keyword>
<sequence length="38" mass="4009">MVMLVGDSGVGKTCLLVRFKDGAFLAGSFISTVGIDFR</sequence>
<dbReference type="Proteomes" id="UP000237246">
    <property type="component" value="Unassembled WGS sequence"/>
</dbReference>
<evidence type="ECO:0008006" key="4">
    <source>
        <dbReference type="Google" id="ProtNLM"/>
    </source>
</evidence>
<dbReference type="InterPro" id="IPR001806">
    <property type="entry name" value="Small_GTPase"/>
</dbReference>
<dbReference type="GO" id="GO:0005525">
    <property type="term" value="F:GTP binding"/>
    <property type="evidence" value="ECO:0007669"/>
    <property type="project" value="InterPro"/>
</dbReference>
<evidence type="ECO:0000256" key="1">
    <source>
        <dbReference type="ARBA" id="ARBA00022741"/>
    </source>
</evidence>
<name>A0A2P4SN49_BAMTH</name>
<keyword evidence="1" id="KW-0547">Nucleotide-binding</keyword>
<dbReference type="EMBL" id="PPHD01033934">
    <property type="protein sequence ID" value="POI25504.1"/>
    <property type="molecule type" value="Genomic_DNA"/>
</dbReference>
<comment type="caution">
    <text evidence="2">The sequence shown here is derived from an EMBL/GenBank/DDBJ whole genome shotgun (WGS) entry which is preliminary data.</text>
</comment>
<organism evidence="2 3">
    <name type="scientific">Bambusicola thoracicus</name>
    <name type="common">Chinese bamboo-partridge</name>
    <name type="synonym">Perdix thoracica</name>
    <dbReference type="NCBI Taxonomy" id="9083"/>
    <lineage>
        <taxon>Eukaryota</taxon>
        <taxon>Metazoa</taxon>
        <taxon>Chordata</taxon>
        <taxon>Craniata</taxon>
        <taxon>Vertebrata</taxon>
        <taxon>Euteleostomi</taxon>
        <taxon>Archelosauria</taxon>
        <taxon>Archosauria</taxon>
        <taxon>Dinosauria</taxon>
        <taxon>Saurischia</taxon>
        <taxon>Theropoda</taxon>
        <taxon>Coelurosauria</taxon>
        <taxon>Aves</taxon>
        <taxon>Neognathae</taxon>
        <taxon>Galloanserae</taxon>
        <taxon>Galliformes</taxon>
        <taxon>Phasianidae</taxon>
        <taxon>Perdicinae</taxon>
        <taxon>Bambusicola</taxon>
    </lineage>
</organism>
<dbReference type="Gene3D" id="3.40.50.300">
    <property type="entry name" value="P-loop containing nucleotide triphosphate hydrolases"/>
    <property type="match status" value="1"/>
</dbReference>
<accession>A0A2P4SN49</accession>
<evidence type="ECO:0000313" key="3">
    <source>
        <dbReference type="Proteomes" id="UP000237246"/>
    </source>
</evidence>
<protein>
    <recommendedName>
        <fullName evidence="4">Ras-related protein Rab-26</fullName>
    </recommendedName>
</protein>
<dbReference type="SUPFAM" id="SSF52540">
    <property type="entry name" value="P-loop containing nucleoside triphosphate hydrolases"/>
    <property type="match status" value="1"/>
</dbReference>
<gene>
    <name evidence="2" type="ORF">CIB84_010744</name>
</gene>
<reference evidence="2 3" key="1">
    <citation type="submission" date="2018-01" db="EMBL/GenBank/DDBJ databases">
        <title>Comparison of the Chinese Bamboo Partridge and Red Junglefowl genome sequences highlights the importance of demography in genome evolution.</title>
        <authorList>
            <person name="Tiley G.P."/>
            <person name="Kimball R.T."/>
            <person name="Braun E.L."/>
            <person name="Burleigh J.G."/>
        </authorList>
    </citation>
    <scope>NUCLEOTIDE SEQUENCE [LARGE SCALE GENOMIC DNA]</scope>
    <source>
        <strain evidence="2">RTK389</strain>
        <tissue evidence="2">Blood</tissue>
    </source>
</reference>
<dbReference type="InterPro" id="IPR027417">
    <property type="entry name" value="P-loop_NTPase"/>
</dbReference>
<evidence type="ECO:0000313" key="2">
    <source>
        <dbReference type="EMBL" id="POI25504.1"/>
    </source>
</evidence>
<feature type="non-terminal residue" evidence="2">
    <location>
        <position position="38"/>
    </location>
</feature>